<name>A0A0F9G9U0_9ZZZZ</name>
<organism evidence="1">
    <name type="scientific">marine sediment metagenome</name>
    <dbReference type="NCBI Taxonomy" id="412755"/>
    <lineage>
        <taxon>unclassified sequences</taxon>
        <taxon>metagenomes</taxon>
        <taxon>ecological metagenomes</taxon>
    </lineage>
</organism>
<reference evidence="1" key="1">
    <citation type="journal article" date="2015" name="Nature">
        <title>Complex archaea that bridge the gap between prokaryotes and eukaryotes.</title>
        <authorList>
            <person name="Spang A."/>
            <person name="Saw J.H."/>
            <person name="Jorgensen S.L."/>
            <person name="Zaremba-Niedzwiedzka K."/>
            <person name="Martijn J."/>
            <person name="Lind A.E."/>
            <person name="van Eijk R."/>
            <person name="Schleper C."/>
            <person name="Guy L."/>
            <person name="Ettema T.J."/>
        </authorList>
    </citation>
    <scope>NUCLEOTIDE SEQUENCE</scope>
</reference>
<comment type="caution">
    <text evidence="1">The sequence shown here is derived from an EMBL/GenBank/DDBJ whole genome shotgun (WGS) entry which is preliminary data.</text>
</comment>
<accession>A0A0F9G9U0</accession>
<dbReference type="AlphaFoldDB" id="A0A0F9G9U0"/>
<gene>
    <name evidence="1" type="ORF">LCGC14_1937260</name>
</gene>
<evidence type="ECO:0000313" key="1">
    <source>
        <dbReference type="EMBL" id="KKL87181.1"/>
    </source>
</evidence>
<dbReference type="EMBL" id="LAZR01020907">
    <property type="protein sequence ID" value="KKL87181.1"/>
    <property type="molecule type" value="Genomic_DNA"/>
</dbReference>
<sequence>MNNSYLFIALLLCLALLLTFFFPPIPALAADDHCWIEYAWPDCNDSNLFNGYWWRDEGFVPGMITRQTHFISAPPLTMGVAVYYAEGLMEATARYRGLDLSGYVDGVAMMSCADIGQTVWISRYRSRYVDALPASNGSIPLFWEGPFLVVDCAEWDDHYPISVFRNEVVEVGFETAKRWGMMQPGTWNEWTLHVRVLKSRYRPPDDFNYQSSIWYPYWFEEVAKFYNFRSNALPNRPIFTMRSEKLLWFTQGGRTRKSYLAWQDNPRYIEPWIRDTIYRKD</sequence>
<protein>
    <submittedName>
        <fullName evidence="1">Uncharacterized protein</fullName>
    </submittedName>
</protein>
<proteinExistence type="predicted"/>